<accession>A0ABM6F5H8</accession>
<dbReference type="SUPFAM" id="SSF46785">
    <property type="entry name" value="Winged helix' DNA-binding domain"/>
    <property type="match status" value="1"/>
</dbReference>
<dbReference type="InterPro" id="IPR036388">
    <property type="entry name" value="WH-like_DNA-bd_sf"/>
</dbReference>
<keyword evidence="3" id="KW-0804">Transcription</keyword>
<dbReference type="RefSeq" id="WP_071069733.1">
    <property type="nucleotide sequence ID" value="NZ_CP017754.1"/>
</dbReference>
<dbReference type="Gene3D" id="1.20.120.530">
    <property type="entry name" value="GntR ligand-binding domain-like"/>
    <property type="match status" value="1"/>
</dbReference>
<dbReference type="InterPro" id="IPR000524">
    <property type="entry name" value="Tscrpt_reg_HTH_GntR"/>
</dbReference>
<dbReference type="Gene3D" id="1.10.10.10">
    <property type="entry name" value="Winged helix-like DNA-binding domain superfamily/Winged helix DNA-binding domain"/>
    <property type="match status" value="1"/>
</dbReference>
<feature type="domain" description="HTH gntR-type" evidence="4">
    <location>
        <begin position="6"/>
        <end position="74"/>
    </location>
</feature>
<evidence type="ECO:0000313" key="6">
    <source>
        <dbReference type="Proteomes" id="UP000177515"/>
    </source>
</evidence>
<dbReference type="InterPro" id="IPR011711">
    <property type="entry name" value="GntR_C"/>
</dbReference>
<keyword evidence="2" id="KW-0238">DNA-binding</keyword>
<dbReference type="Pfam" id="PF07729">
    <property type="entry name" value="FCD"/>
    <property type="match status" value="1"/>
</dbReference>
<dbReference type="SUPFAM" id="SSF48008">
    <property type="entry name" value="GntR ligand-binding domain-like"/>
    <property type="match status" value="1"/>
</dbReference>
<dbReference type="Proteomes" id="UP000177515">
    <property type="component" value="Chromosome 1"/>
</dbReference>
<keyword evidence="1" id="KW-0805">Transcription regulation</keyword>
<evidence type="ECO:0000313" key="5">
    <source>
        <dbReference type="EMBL" id="AOZ06632.1"/>
    </source>
</evidence>
<sequence>MRTRAVTLTEQVTQQLSAEIARGDYPLGSRLPSGRQLAERFGVSAAVIREVTEHLRAQGLVESRQGLGCMVRARTGSAGFRLPAQLAVDREEMASLYELRLELEGAAAALAALRRTQQDLDSLSDLLQGLRQRLLEPQPAADLDTSFHIAIAAATHNKYYQQLLQYLNVQLHDAVRTARSNTLRQSGLAEAVHEEHVAVFAAIEAGDPVRARAAAEAHLRGAAARLGLRLEGNGPLPPVPA</sequence>
<name>A0ABM6F5H8_9BURK</name>
<dbReference type="PANTHER" id="PTHR43537">
    <property type="entry name" value="TRANSCRIPTIONAL REGULATOR, GNTR FAMILY"/>
    <property type="match status" value="1"/>
</dbReference>
<evidence type="ECO:0000256" key="3">
    <source>
        <dbReference type="ARBA" id="ARBA00023163"/>
    </source>
</evidence>
<dbReference type="EMBL" id="CP017754">
    <property type="protein sequence ID" value="AOZ06632.1"/>
    <property type="molecule type" value="Genomic_DNA"/>
</dbReference>
<dbReference type="InterPro" id="IPR036390">
    <property type="entry name" value="WH_DNA-bd_sf"/>
</dbReference>
<dbReference type="SMART" id="SM00895">
    <property type="entry name" value="FCD"/>
    <property type="match status" value="1"/>
</dbReference>
<dbReference type="SMART" id="SM00345">
    <property type="entry name" value="HTH_GNTR"/>
    <property type="match status" value="1"/>
</dbReference>
<evidence type="ECO:0000259" key="4">
    <source>
        <dbReference type="PROSITE" id="PS50949"/>
    </source>
</evidence>
<reference evidence="5 6" key="1">
    <citation type="submission" date="2016-10" db="EMBL/GenBank/DDBJ databases">
        <title>Complete genome sequences of three Cupriavidus strains isolated from various Malaysian environments.</title>
        <authorList>
            <person name="Abdullah A.A.-A."/>
            <person name="Shafie N.A.H."/>
            <person name="Lau N.S."/>
        </authorList>
    </citation>
    <scope>NUCLEOTIDE SEQUENCE [LARGE SCALE GENOMIC DNA]</scope>
    <source>
        <strain evidence="5 6">USMAA1020</strain>
    </source>
</reference>
<evidence type="ECO:0000256" key="1">
    <source>
        <dbReference type="ARBA" id="ARBA00023015"/>
    </source>
</evidence>
<protein>
    <submittedName>
        <fullName evidence="5">GntR family transcriptional regulator</fullName>
    </submittedName>
</protein>
<evidence type="ECO:0000256" key="2">
    <source>
        <dbReference type="ARBA" id="ARBA00023125"/>
    </source>
</evidence>
<keyword evidence="6" id="KW-1185">Reference proteome</keyword>
<dbReference type="InterPro" id="IPR008920">
    <property type="entry name" value="TF_FadR/GntR_C"/>
</dbReference>
<proteinExistence type="predicted"/>
<dbReference type="Pfam" id="PF00392">
    <property type="entry name" value="GntR"/>
    <property type="match status" value="1"/>
</dbReference>
<dbReference type="CDD" id="cd07377">
    <property type="entry name" value="WHTH_GntR"/>
    <property type="match status" value="1"/>
</dbReference>
<gene>
    <name evidence="5" type="ORF">BKK80_13035</name>
</gene>
<dbReference type="PANTHER" id="PTHR43537:SF5">
    <property type="entry name" value="UXU OPERON TRANSCRIPTIONAL REGULATOR"/>
    <property type="match status" value="1"/>
</dbReference>
<dbReference type="PRINTS" id="PR00035">
    <property type="entry name" value="HTHGNTR"/>
</dbReference>
<dbReference type="PROSITE" id="PS50949">
    <property type="entry name" value="HTH_GNTR"/>
    <property type="match status" value="1"/>
</dbReference>
<organism evidence="5 6">
    <name type="scientific">Cupriavidus malaysiensis</name>
    <dbReference type="NCBI Taxonomy" id="367825"/>
    <lineage>
        <taxon>Bacteria</taxon>
        <taxon>Pseudomonadati</taxon>
        <taxon>Pseudomonadota</taxon>
        <taxon>Betaproteobacteria</taxon>
        <taxon>Burkholderiales</taxon>
        <taxon>Burkholderiaceae</taxon>
        <taxon>Cupriavidus</taxon>
    </lineage>
</organism>